<protein>
    <submittedName>
        <fullName evidence="1">2637_t:CDS:1</fullName>
    </submittedName>
</protein>
<dbReference type="OrthoDB" id="2373574at2759"/>
<evidence type="ECO:0000313" key="2">
    <source>
        <dbReference type="Proteomes" id="UP001153678"/>
    </source>
</evidence>
<organism evidence="1 2">
    <name type="scientific">Funneliformis geosporum</name>
    <dbReference type="NCBI Taxonomy" id="1117311"/>
    <lineage>
        <taxon>Eukaryota</taxon>
        <taxon>Fungi</taxon>
        <taxon>Fungi incertae sedis</taxon>
        <taxon>Mucoromycota</taxon>
        <taxon>Glomeromycotina</taxon>
        <taxon>Glomeromycetes</taxon>
        <taxon>Glomerales</taxon>
        <taxon>Glomeraceae</taxon>
        <taxon>Funneliformis</taxon>
    </lineage>
</organism>
<gene>
    <name evidence="1" type="ORF">FWILDA_LOCUS13083</name>
</gene>
<accession>A0A9W4WUA0</accession>
<proteinExistence type="predicted"/>
<comment type="caution">
    <text evidence="1">The sequence shown here is derived from an EMBL/GenBank/DDBJ whole genome shotgun (WGS) entry which is preliminary data.</text>
</comment>
<sequence length="41" mass="4786">KDVQEIVLVLKTNFLELRIKQYHSKSDPAEKAHDFSNVEES</sequence>
<feature type="non-terminal residue" evidence="1">
    <location>
        <position position="1"/>
    </location>
</feature>
<keyword evidence="2" id="KW-1185">Reference proteome</keyword>
<evidence type="ECO:0000313" key="1">
    <source>
        <dbReference type="EMBL" id="CAI2187444.1"/>
    </source>
</evidence>
<dbReference type="AlphaFoldDB" id="A0A9W4WUA0"/>
<name>A0A9W4WUA0_9GLOM</name>
<reference evidence="1" key="1">
    <citation type="submission" date="2022-08" db="EMBL/GenBank/DDBJ databases">
        <authorList>
            <person name="Kallberg Y."/>
            <person name="Tangrot J."/>
            <person name="Rosling A."/>
        </authorList>
    </citation>
    <scope>NUCLEOTIDE SEQUENCE</scope>
    <source>
        <strain evidence="1">Wild A</strain>
    </source>
</reference>
<dbReference type="EMBL" id="CAMKVN010004631">
    <property type="protein sequence ID" value="CAI2187444.1"/>
    <property type="molecule type" value="Genomic_DNA"/>
</dbReference>
<dbReference type="Proteomes" id="UP001153678">
    <property type="component" value="Unassembled WGS sequence"/>
</dbReference>